<protein>
    <recommendedName>
        <fullName evidence="3">Relaxosome protein TraY</fullName>
    </recommendedName>
</protein>
<dbReference type="EMBL" id="DACSXJ010000023">
    <property type="protein sequence ID" value="HAT3899051.1"/>
    <property type="molecule type" value="Genomic_DNA"/>
</dbReference>
<dbReference type="EMBL" id="DAESCB010000019">
    <property type="protein sequence ID" value="HBH7044160.1"/>
    <property type="molecule type" value="Genomic_DNA"/>
</dbReference>
<keyword evidence="5" id="KW-0184">Conjugation</keyword>
<keyword evidence="6" id="KW-0238">DNA-binding</keyword>
<evidence type="ECO:0000256" key="2">
    <source>
        <dbReference type="ARBA" id="ARBA00007183"/>
    </source>
</evidence>
<dbReference type="Proteomes" id="UP000855471">
    <property type="component" value="Unassembled WGS sequence"/>
</dbReference>
<dbReference type="GO" id="GO:0005737">
    <property type="term" value="C:cytoplasm"/>
    <property type="evidence" value="ECO:0007669"/>
    <property type="project" value="UniProtKB-SubCell"/>
</dbReference>
<dbReference type="InterPro" id="IPR008876">
    <property type="entry name" value="TraY"/>
</dbReference>
<keyword evidence="4" id="KW-0963">Cytoplasm</keyword>
<dbReference type="OrthoDB" id="6625959at2"/>
<dbReference type="Proteomes" id="UP000885148">
    <property type="component" value="Unassembled WGS sequence"/>
</dbReference>
<evidence type="ECO:0000256" key="5">
    <source>
        <dbReference type="ARBA" id="ARBA00022971"/>
    </source>
</evidence>
<comment type="subcellular location">
    <subcellularLocation>
        <location evidence="1">Cytoplasm</location>
    </subcellularLocation>
</comment>
<evidence type="ECO:0000256" key="3">
    <source>
        <dbReference type="ARBA" id="ARBA00020541"/>
    </source>
</evidence>
<dbReference type="Pfam" id="PF05509">
    <property type="entry name" value="TraY"/>
    <property type="match status" value="1"/>
</dbReference>
<organism evidence="7">
    <name type="scientific">Citrobacter freundii</name>
    <dbReference type="NCBI Taxonomy" id="546"/>
    <lineage>
        <taxon>Bacteria</taxon>
        <taxon>Pseudomonadati</taxon>
        <taxon>Pseudomonadota</taxon>
        <taxon>Gammaproteobacteria</taxon>
        <taxon>Enterobacterales</taxon>
        <taxon>Enterobacteriaceae</taxon>
        <taxon>Citrobacter</taxon>
        <taxon>Citrobacter freundii complex</taxon>
    </lineage>
</organism>
<dbReference type="RefSeq" id="WP_000662610.1">
    <property type="nucleotide sequence ID" value="NZ_CP054280.1"/>
</dbReference>
<reference evidence="7" key="1">
    <citation type="journal article" date="2018" name="Genome Biol.">
        <title>SKESA: strategic k-mer extension for scrupulous assemblies.</title>
        <authorList>
            <person name="Souvorov A."/>
            <person name="Agarwala R."/>
            <person name="Lipman D.J."/>
        </authorList>
    </citation>
    <scope>NUCLEOTIDE SEQUENCE</scope>
    <source>
        <strain evidence="8">91871</strain>
        <strain evidence="7">O50</strain>
    </source>
</reference>
<dbReference type="AlphaFoldDB" id="A0A0D7LE46"/>
<comment type="caution">
    <text evidence="7">The sequence shown here is derived from an EMBL/GenBank/DDBJ whole genome shotgun (WGS) entry which is preliminary data.</text>
</comment>
<evidence type="ECO:0000256" key="4">
    <source>
        <dbReference type="ARBA" id="ARBA00022490"/>
    </source>
</evidence>
<sequence>MKEPKSNIRKLIDIGGLIGKKVNISCSLDEAIDELLMESALKSGRSKKREAELRLEDHLRRFSLVPAEEQYIEKKVD</sequence>
<reference evidence="7" key="2">
    <citation type="submission" date="2020-09" db="EMBL/GenBank/DDBJ databases">
        <authorList>
            <consortium name="NCBI Pathogen Detection Project"/>
        </authorList>
    </citation>
    <scope>NUCLEOTIDE SEQUENCE</scope>
    <source>
        <strain evidence="8">91871</strain>
        <strain evidence="7">O50</strain>
    </source>
</reference>
<gene>
    <name evidence="7" type="ORF">I9Y29_003513</name>
    <name evidence="8" type="ORF">KV121_004282</name>
</gene>
<comment type="similarity">
    <text evidence="2">Belongs to the TraY family.</text>
</comment>
<dbReference type="GO" id="GO:0003677">
    <property type="term" value="F:DNA binding"/>
    <property type="evidence" value="ECO:0007669"/>
    <property type="project" value="UniProtKB-KW"/>
</dbReference>
<dbReference type="GeneID" id="69484196"/>
<evidence type="ECO:0000256" key="6">
    <source>
        <dbReference type="ARBA" id="ARBA00023125"/>
    </source>
</evidence>
<proteinExistence type="inferred from homology"/>
<evidence type="ECO:0000313" key="7">
    <source>
        <dbReference type="EMBL" id="HAT3899051.1"/>
    </source>
</evidence>
<name>A0A0D7LE46_CITFR</name>
<evidence type="ECO:0000256" key="1">
    <source>
        <dbReference type="ARBA" id="ARBA00004496"/>
    </source>
</evidence>
<evidence type="ECO:0000313" key="8">
    <source>
        <dbReference type="EMBL" id="HBH7044160.1"/>
    </source>
</evidence>
<accession>A0A0D7LE46</accession>